<comment type="caution">
    <text evidence="2">The sequence shown here is derived from an EMBL/GenBank/DDBJ whole genome shotgun (WGS) entry which is preliminary data.</text>
</comment>
<proteinExistence type="predicted"/>
<evidence type="ECO:0000313" key="2">
    <source>
        <dbReference type="EMBL" id="KAG7299907.1"/>
    </source>
</evidence>
<evidence type="ECO:0000313" key="3">
    <source>
        <dbReference type="Proteomes" id="UP000823941"/>
    </source>
</evidence>
<keyword evidence="3" id="KW-1185">Reference proteome</keyword>
<gene>
    <name evidence="2" type="ORF">JYU34_016931</name>
</gene>
<feature type="chain" id="PRO_5045124303" evidence="1">
    <location>
        <begin position="21"/>
        <end position="98"/>
    </location>
</feature>
<evidence type="ECO:0000256" key="1">
    <source>
        <dbReference type="SAM" id="SignalP"/>
    </source>
</evidence>
<organism evidence="2 3">
    <name type="scientific">Plutella xylostella</name>
    <name type="common">Diamondback moth</name>
    <name type="synonym">Plutella maculipennis</name>
    <dbReference type="NCBI Taxonomy" id="51655"/>
    <lineage>
        <taxon>Eukaryota</taxon>
        <taxon>Metazoa</taxon>
        <taxon>Ecdysozoa</taxon>
        <taxon>Arthropoda</taxon>
        <taxon>Hexapoda</taxon>
        <taxon>Insecta</taxon>
        <taxon>Pterygota</taxon>
        <taxon>Neoptera</taxon>
        <taxon>Endopterygota</taxon>
        <taxon>Lepidoptera</taxon>
        <taxon>Glossata</taxon>
        <taxon>Ditrysia</taxon>
        <taxon>Yponomeutoidea</taxon>
        <taxon>Plutellidae</taxon>
        <taxon>Plutella</taxon>
    </lineage>
</organism>
<dbReference type="EMBL" id="JAHIBW010000022">
    <property type="protein sequence ID" value="KAG7299907.1"/>
    <property type="molecule type" value="Genomic_DNA"/>
</dbReference>
<sequence>MAYWSLQYLITVILFTNSLSEHMKTLNAKVKPFTDPQLKTKGLEFDQLSRADMLRIVRLFGDNVDEELSGTNGLLFDAHFYNNKYTNKFIYPQFHQRQ</sequence>
<dbReference type="Proteomes" id="UP000823941">
    <property type="component" value="Chromosome 22"/>
</dbReference>
<reference evidence="2 3" key="1">
    <citation type="submission" date="2021-06" db="EMBL/GenBank/DDBJ databases">
        <title>A haploid diamondback moth (Plutella xylostella L.) genome assembly resolves 31 chromosomes and identifies a diamide resistance mutation.</title>
        <authorList>
            <person name="Ward C.M."/>
            <person name="Perry K.D."/>
            <person name="Baker G."/>
            <person name="Powis K."/>
            <person name="Heckel D.G."/>
            <person name="Baxter S.W."/>
        </authorList>
    </citation>
    <scope>NUCLEOTIDE SEQUENCE [LARGE SCALE GENOMIC DNA]</scope>
    <source>
        <strain evidence="2 3">LV</strain>
        <tissue evidence="2">Single pupa</tissue>
    </source>
</reference>
<feature type="signal peptide" evidence="1">
    <location>
        <begin position="1"/>
        <end position="20"/>
    </location>
</feature>
<accession>A0ABQ7Q3V0</accession>
<keyword evidence="1" id="KW-0732">Signal</keyword>
<protein>
    <submittedName>
        <fullName evidence="2">Uncharacterized protein</fullName>
    </submittedName>
</protein>
<name>A0ABQ7Q3V0_PLUXY</name>